<dbReference type="GO" id="GO:0005544">
    <property type="term" value="F:calcium-dependent phospholipid binding"/>
    <property type="evidence" value="ECO:0007669"/>
    <property type="project" value="InterPro"/>
</dbReference>
<dbReference type="InterPro" id="IPR001464">
    <property type="entry name" value="Annexin"/>
</dbReference>
<evidence type="ECO:0000313" key="5">
    <source>
        <dbReference type="Proteomes" id="UP001152747"/>
    </source>
</evidence>
<keyword evidence="3" id="KW-0041">Annexin</keyword>
<sequence>MFDHKPSIIPYKNFDLKLDVSNLKEALDLSLHSELIRIINLEYNRLYKKDLKIVLEKKLSGNFKKLMISLFEHPAVFDAHVIYKQGSHTRGFPTLTEIFLTRTNQEIEEIAQAFHLVRETRMPSRQNDSLYDYMCRFDADKLSVAKLVEVHRDESLLMNRTRAMEDARRLIDALNTPDAEKVLTEIFTKTNLVQLKLIFKNFYEQSGNSIGQILNSVFVRAGSMIDFARTTIDITQDRLKYFSDKLDSHMRGAGTTDIELIRIVVGYAERNLESIREEFDRRHPEESLVGWISEDTSGSFRDALIALIKGNRNQ</sequence>
<dbReference type="SUPFAM" id="SSF47874">
    <property type="entry name" value="Annexin"/>
    <property type="match status" value="1"/>
</dbReference>
<evidence type="ECO:0000256" key="2">
    <source>
        <dbReference type="ARBA" id="ARBA00022737"/>
    </source>
</evidence>
<dbReference type="GO" id="GO:0012506">
    <property type="term" value="C:vesicle membrane"/>
    <property type="evidence" value="ECO:0007669"/>
    <property type="project" value="TreeGrafter"/>
</dbReference>
<dbReference type="Proteomes" id="UP001152747">
    <property type="component" value="Unassembled WGS sequence"/>
</dbReference>
<protein>
    <recommendedName>
        <fullName evidence="6">Annexin</fullName>
    </recommendedName>
</protein>
<keyword evidence="2" id="KW-0677">Repeat</keyword>
<dbReference type="OrthoDB" id="37886at2759"/>
<evidence type="ECO:0000256" key="3">
    <source>
        <dbReference type="ARBA" id="ARBA00023216"/>
    </source>
</evidence>
<dbReference type="PRINTS" id="PR00196">
    <property type="entry name" value="ANNEXIN"/>
</dbReference>
<dbReference type="EMBL" id="CANHGI010000004">
    <property type="protein sequence ID" value="CAI5446984.1"/>
    <property type="molecule type" value="Genomic_DNA"/>
</dbReference>
<evidence type="ECO:0000256" key="1">
    <source>
        <dbReference type="ARBA" id="ARBA00007831"/>
    </source>
</evidence>
<dbReference type="PANTHER" id="PTHR10502">
    <property type="entry name" value="ANNEXIN"/>
    <property type="match status" value="1"/>
</dbReference>
<evidence type="ECO:0000313" key="4">
    <source>
        <dbReference type="EMBL" id="CAI5446984.1"/>
    </source>
</evidence>
<dbReference type="PROSITE" id="PS51897">
    <property type="entry name" value="ANNEXIN_2"/>
    <property type="match status" value="1"/>
</dbReference>
<dbReference type="GO" id="GO:0005634">
    <property type="term" value="C:nucleus"/>
    <property type="evidence" value="ECO:0007669"/>
    <property type="project" value="TreeGrafter"/>
</dbReference>
<dbReference type="GO" id="GO:0005737">
    <property type="term" value="C:cytoplasm"/>
    <property type="evidence" value="ECO:0007669"/>
    <property type="project" value="TreeGrafter"/>
</dbReference>
<dbReference type="Gene3D" id="1.10.220.10">
    <property type="entry name" value="Annexin"/>
    <property type="match status" value="3"/>
</dbReference>
<gene>
    <name evidence="4" type="ORF">CAMP_LOCUS9621</name>
</gene>
<keyword evidence="5" id="KW-1185">Reference proteome</keyword>
<dbReference type="GO" id="GO:0001786">
    <property type="term" value="F:phosphatidylserine binding"/>
    <property type="evidence" value="ECO:0007669"/>
    <property type="project" value="TreeGrafter"/>
</dbReference>
<dbReference type="InterPro" id="IPR037104">
    <property type="entry name" value="Annexin_sf"/>
</dbReference>
<dbReference type="InterPro" id="IPR018502">
    <property type="entry name" value="Annexin_repeat"/>
</dbReference>
<comment type="similarity">
    <text evidence="1">Belongs to the annexin family.</text>
</comment>
<reference evidence="4" key="1">
    <citation type="submission" date="2022-11" db="EMBL/GenBank/DDBJ databases">
        <authorList>
            <person name="Kikuchi T."/>
        </authorList>
    </citation>
    <scope>NUCLEOTIDE SEQUENCE</scope>
    <source>
        <strain evidence="4">PS1010</strain>
    </source>
</reference>
<evidence type="ECO:0008006" key="6">
    <source>
        <dbReference type="Google" id="ProtNLM"/>
    </source>
</evidence>
<dbReference type="GO" id="GO:0005509">
    <property type="term" value="F:calcium ion binding"/>
    <property type="evidence" value="ECO:0007669"/>
    <property type="project" value="InterPro"/>
</dbReference>
<name>A0A9P1IK93_9PELO</name>
<comment type="caution">
    <text evidence="4">The sequence shown here is derived from an EMBL/GenBank/DDBJ whole genome shotgun (WGS) entry which is preliminary data.</text>
</comment>
<dbReference type="AlphaFoldDB" id="A0A9P1IK93"/>
<accession>A0A9P1IK93</accession>
<organism evidence="4 5">
    <name type="scientific">Caenorhabditis angaria</name>
    <dbReference type="NCBI Taxonomy" id="860376"/>
    <lineage>
        <taxon>Eukaryota</taxon>
        <taxon>Metazoa</taxon>
        <taxon>Ecdysozoa</taxon>
        <taxon>Nematoda</taxon>
        <taxon>Chromadorea</taxon>
        <taxon>Rhabditida</taxon>
        <taxon>Rhabditina</taxon>
        <taxon>Rhabditomorpha</taxon>
        <taxon>Rhabditoidea</taxon>
        <taxon>Rhabditidae</taxon>
        <taxon>Peloderinae</taxon>
        <taxon>Caenorhabditis</taxon>
    </lineage>
</organism>
<dbReference type="Pfam" id="PF00191">
    <property type="entry name" value="Annexin"/>
    <property type="match status" value="1"/>
</dbReference>
<dbReference type="GO" id="GO:0005886">
    <property type="term" value="C:plasma membrane"/>
    <property type="evidence" value="ECO:0007669"/>
    <property type="project" value="TreeGrafter"/>
</dbReference>
<dbReference type="PANTHER" id="PTHR10502:SF102">
    <property type="entry name" value="ANNEXIN B11"/>
    <property type="match status" value="1"/>
</dbReference>
<dbReference type="SMART" id="SM00335">
    <property type="entry name" value="ANX"/>
    <property type="match status" value="2"/>
</dbReference>
<proteinExistence type="inferred from homology"/>